<dbReference type="EMBL" id="BSYO01000007">
    <property type="protein sequence ID" value="GMH07164.1"/>
    <property type="molecule type" value="Genomic_DNA"/>
</dbReference>
<keyword evidence="2" id="KW-1185">Reference proteome</keyword>
<evidence type="ECO:0000313" key="1">
    <source>
        <dbReference type="EMBL" id="GMH07164.1"/>
    </source>
</evidence>
<dbReference type="AlphaFoldDB" id="A0AAD3SAM4"/>
<evidence type="ECO:0000313" key="2">
    <source>
        <dbReference type="Proteomes" id="UP001279734"/>
    </source>
</evidence>
<protein>
    <submittedName>
        <fullName evidence="1">Uncharacterized protein</fullName>
    </submittedName>
</protein>
<proteinExistence type="predicted"/>
<reference evidence="1" key="1">
    <citation type="submission" date="2023-05" db="EMBL/GenBank/DDBJ databases">
        <title>Nepenthes gracilis genome sequencing.</title>
        <authorList>
            <person name="Fukushima K."/>
        </authorList>
    </citation>
    <scope>NUCLEOTIDE SEQUENCE</scope>
    <source>
        <strain evidence="1">SING2019-196</strain>
    </source>
</reference>
<accession>A0AAD3SAM4</accession>
<dbReference type="Proteomes" id="UP001279734">
    <property type="component" value="Unassembled WGS sequence"/>
</dbReference>
<sequence>MLPNIKRRQKTAVQGWEPVKKQKAVISMDAQKNLQSWKCGLAKEDLTVELHRTGSDLRLNFSFRKM</sequence>
<organism evidence="1 2">
    <name type="scientific">Nepenthes gracilis</name>
    <name type="common">Slender pitcher plant</name>
    <dbReference type="NCBI Taxonomy" id="150966"/>
    <lineage>
        <taxon>Eukaryota</taxon>
        <taxon>Viridiplantae</taxon>
        <taxon>Streptophyta</taxon>
        <taxon>Embryophyta</taxon>
        <taxon>Tracheophyta</taxon>
        <taxon>Spermatophyta</taxon>
        <taxon>Magnoliopsida</taxon>
        <taxon>eudicotyledons</taxon>
        <taxon>Gunneridae</taxon>
        <taxon>Pentapetalae</taxon>
        <taxon>Caryophyllales</taxon>
        <taxon>Nepenthaceae</taxon>
        <taxon>Nepenthes</taxon>
    </lineage>
</organism>
<comment type="caution">
    <text evidence="1">The sequence shown here is derived from an EMBL/GenBank/DDBJ whole genome shotgun (WGS) entry which is preliminary data.</text>
</comment>
<gene>
    <name evidence="1" type="ORF">Nepgr_009004</name>
</gene>
<name>A0AAD3SAM4_NEPGR</name>